<proteinExistence type="predicted"/>
<sequence>MDAWNILQEFATADEMSLPQAEACLMDCLGTAYEDADWRPSLNAVMEAENDTAKALEAIEELALVVNSTPSQEKLTIRIPARPQAPVPQVTTLEGKLMACVSELRSWNQLHGEALSVNQLLDPEGEKEIGDSPYRFEGGDDKILAEAMHQLAVERGEFIEIDSDSEDEEGSNVLSAELRSLCQQLKGMCIRYSDGDPQAAMDLCKELCQFRGRLQASEFQKAKQVTLDSYMQTA</sequence>
<evidence type="ECO:0000313" key="1">
    <source>
        <dbReference type="EMBL" id="TFK31239.1"/>
    </source>
</evidence>
<dbReference type="STRING" id="68775.A0A5C3LDS5"/>
<dbReference type="Proteomes" id="UP000308652">
    <property type="component" value="Unassembled WGS sequence"/>
</dbReference>
<reference evidence="1 2" key="1">
    <citation type="journal article" date="2019" name="Nat. Ecol. Evol.">
        <title>Megaphylogeny resolves global patterns of mushroom evolution.</title>
        <authorList>
            <person name="Varga T."/>
            <person name="Krizsan K."/>
            <person name="Foldi C."/>
            <person name="Dima B."/>
            <person name="Sanchez-Garcia M."/>
            <person name="Sanchez-Ramirez S."/>
            <person name="Szollosi G.J."/>
            <person name="Szarkandi J.G."/>
            <person name="Papp V."/>
            <person name="Albert L."/>
            <person name="Andreopoulos W."/>
            <person name="Angelini C."/>
            <person name="Antonin V."/>
            <person name="Barry K.W."/>
            <person name="Bougher N.L."/>
            <person name="Buchanan P."/>
            <person name="Buyck B."/>
            <person name="Bense V."/>
            <person name="Catcheside P."/>
            <person name="Chovatia M."/>
            <person name="Cooper J."/>
            <person name="Damon W."/>
            <person name="Desjardin D."/>
            <person name="Finy P."/>
            <person name="Geml J."/>
            <person name="Haridas S."/>
            <person name="Hughes K."/>
            <person name="Justo A."/>
            <person name="Karasinski D."/>
            <person name="Kautmanova I."/>
            <person name="Kiss B."/>
            <person name="Kocsube S."/>
            <person name="Kotiranta H."/>
            <person name="LaButti K.M."/>
            <person name="Lechner B.E."/>
            <person name="Liimatainen K."/>
            <person name="Lipzen A."/>
            <person name="Lukacs Z."/>
            <person name="Mihaltcheva S."/>
            <person name="Morgado L.N."/>
            <person name="Niskanen T."/>
            <person name="Noordeloos M.E."/>
            <person name="Ohm R.A."/>
            <person name="Ortiz-Santana B."/>
            <person name="Ovrebo C."/>
            <person name="Racz N."/>
            <person name="Riley R."/>
            <person name="Savchenko A."/>
            <person name="Shiryaev A."/>
            <person name="Soop K."/>
            <person name="Spirin V."/>
            <person name="Szebenyi C."/>
            <person name="Tomsovsky M."/>
            <person name="Tulloss R.E."/>
            <person name="Uehling J."/>
            <person name="Grigoriev I.V."/>
            <person name="Vagvolgyi C."/>
            <person name="Papp T."/>
            <person name="Martin F.M."/>
            <person name="Miettinen O."/>
            <person name="Hibbett D.S."/>
            <person name="Nagy L.G."/>
        </authorList>
    </citation>
    <scope>NUCLEOTIDE SEQUENCE [LARGE SCALE GENOMIC DNA]</scope>
    <source>
        <strain evidence="1 2">CBS 166.37</strain>
    </source>
</reference>
<evidence type="ECO:0000313" key="2">
    <source>
        <dbReference type="Proteomes" id="UP000308652"/>
    </source>
</evidence>
<dbReference type="EMBL" id="ML213812">
    <property type="protein sequence ID" value="TFK31239.1"/>
    <property type="molecule type" value="Genomic_DNA"/>
</dbReference>
<accession>A0A5C3LDS5</accession>
<dbReference type="OrthoDB" id="3066548at2759"/>
<gene>
    <name evidence="1" type="ORF">BDQ12DRAFT_672021</name>
</gene>
<name>A0A5C3LDS5_9AGAR</name>
<protein>
    <submittedName>
        <fullName evidence="1">Uncharacterized protein</fullName>
    </submittedName>
</protein>
<keyword evidence="2" id="KW-1185">Reference proteome</keyword>
<dbReference type="AlphaFoldDB" id="A0A5C3LDS5"/>
<organism evidence="1 2">
    <name type="scientific">Crucibulum laeve</name>
    <dbReference type="NCBI Taxonomy" id="68775"/>
    <lineage>
        <taxon>Eukaryota</taxon>
        <taxon>Fungi</taxon>
        <taxon>Dikarya</taxon>
        <taxon>Basidiomycota</taxon>
        <taxon>Agaricomycotina</taxon>
        <taxon>Agaricomycetes</taxon>
        <taxon>Agaricomycetidae</taxon>
        <taxon>Agaricales</taxon>
        <taxon>Agaricineae</taxon>
        <taxon>Nidulariaceae</taxon>
        <taxon>Crucibulum</taxon>
    </lineage>
</organism>